<reference evidence="2" key="1">
    <citation type="submission" date="2018-06" db="EMBL/GenBank/DDBJ databases">
        <authorList>
            <person name="Zhirakovskaya E."/>
        </authorList>
    </citation>
    <scope>NUCLEOTIDE SEQUENCE</scope>
</reference>
<dbReference type="Gene3D" id="3.40.30.10">
    <property type="entry name" value="Glutaredoxin"/>
    <property type="match status" value="1"/>
</dbReference>
<evidence type="ECO:0000313" key="2">
    <source>
        <dbReference type="EMBL" id="VAW91245.1"/>
    </source>
</evidence>
<feature type="domain" description="Spermatogenesis-associated protein 20-like TRX" evidence="1">
    <location>
        <begin position="52"/>
        <end position="110"/>
    </location>
</feature>
<sequence length="173" mass="19912">MVVYFKMLKITYLFVVLFMWAGFNIASAGVKETALPPYSTHYDPARDPFADGRAAIALAKASQRRILIEVGGDWCKWCHLLDKFIKSDKHIEQALHQTFVVLKVNVSDENSNEKFLSTFPKNLGYPHMYVANMDGKVIHSQDTGAFLSNLKYSKQKFLMFLEKWKLKSLINER</sequence>
<protein>
    <recommendedName>
        <fullName evidence="1">Spermatogenesis-associated protein 20-like TRX domain-containing protein</fullName>
    </recommendedName>
</protein>
<dbReference type="SUPFAM" id="SSF52833">
    <property type="entry name" value="Thioredoxin-like"/>
    <property type="match status" value="1"/>
</dbReference>
<dbReference type="AlphaFoldDB" id="A0A3B0ZCV3"/>
<dbReference type="InterPro" id="IPR036249">
    <property type="entry name" value="Thioredoxin-like_sf"/>
</dbReference>
<organism evidence="2">
    <name type="scientific">hydrothermal vent metagenome</name>
    <dbReference type="NCBI Taxonomy" id="652676"/>
    <lineage>
        <taxon>unclassified sequences</taxon>
        <taxon>metagenomes</taxon>
        <taxon>ecological metagenomes</taxon>
    </lineage>
</organism>
<dbReference type="EMBL" id="UOFT01000008">
    <property type="protein sequence ID" value="VAW91245.1"/>
    <property type="molecule type" value="Genomic_DNA"/>
</dbReference>
<evidence type="ECO:0000259" key="1">
    <source>
        <dbReference type="Pfam" id="PF03190"/>
    </source>
</evidence>
<gene>
    <name evidence="2" type="ORF">MNBD_GAMMA23-1437</name>
</gene>
<dbReference type="Pfam" id="PF03190">
    <property type="entry name" value="Thioredox_DsbH"/>
    <property type="match status" value="1"/>
</dbReference>
<name>A0A3B0ZCV3_9ZZZZ</name>
<proteinExistence type="predicted"/>
<accession>A0A3B0ZCV3</accession>
<dbReference type="InterPro" id="IPR004879">
    <property type="entry name" value="Ssp411-like_TRX"/>
</dbReference>